<reference evidence="2 3" key="1">
    <citation type="journal article" date="2018" name="Elife">
        <title>Firefly genomes illuminate parallel origins of bioluminescence in beetles.</title>
        <authorList>
            <person name="Fallon T.R."/>
            <person name="Lower S.E."/>
            <person name="Chang C.H."/>
            <person name="Bessho-Uehara M."/>
            <person name="Martin G.J."/>
            <person name="Bewick A.J."/>
            <person name="Behringer M."/>
            <person name="Debat H.J."/>
            <person name="Wong I."/>
            <person name="Day J.C."/>
            <person name="Suvorov A."/>
            <person name="Silva C.J."/>
            <person name="Stanger-Hall K.F."/>
            <person name="Hall D.W."/>
            <person name="Schmitz R.J."/>
            <person name="Nelson D.R."/>
            <person name="Lewis S.M."/>
            <person name="Shigenobu S."/>
            <person name="Bybee S.M."/>
            <person name="Larracuente A.M."/>
            <person name="Oba Y."/>
            <person name="Weng J.K."/>
        </authorList>
    </citation>
    <scope>NUCLEOTIDE SEQUENCE [LARGE SCALE GENOMIC DNA]</scope>
    <source>
        <strain evidence="2">1611_PpyrPB1</strain>
        <tissue evidence="2">Whole body</tissue>
    </source>
</reference>
<dbReference type="Proteomes" id="UP000327044">
    <property type="component" value="Unassembled WGS sequence"/>
</dbReference>
<dbReference type="FunCoup" id="A0A5N4A469">
    <property type="interactions" value="43"/>
</dbReference>
<dbReference type="EMBL" id="VVIM01000010">
    <property type="protein sequence ID" value="KAB0792101.1"/>
    <property type="molecule type" value="Genomic_DNA"/>
</dbReference>
<evidence type="ECO:0000313" key="2">
    <source>
        <dbReference type="EMBL" id="KAB0792101.1"/>
    </source>
</evidence>
<name>A0A5N4A469_PHOPY</name>
<protein>
    <recommendedName>
        <fullName evidence="1">Nucleolar 27S pre-rRNA processing Urb2/Npa2 C-terminal domain-containing protein</fullName>
    </recommendedName>
</protein>
<evidence type="ECO:0000259" key="1">
    <source>
        <dbReference type="Pfam" id="PF10441"/>
    </source>
</evidence>
<dbReference type="InParanoid" id="A0A5N4A469"/>
<organism evidence="2 3">
    <name type="scientific">Photinus pyralis</name>
    <name type="common">Common eastern firefly</name>
    <name type="synonym">Lampyris pyralis</name>
    <dbReference type="NCBI Taxonomy" id="7054"/>
    <lineage>
        <taxon>Eukaryota</taxon>
        <taxon>Metazoa</taxon>
        <taxon>Ecdysozoa</taxon>
        <taxon>Arthropoda</taxon>
        <taxon>Hexapoda</taxon>
        <taxon>Insecta</taxon>
        <taxon>Pterygota</taxon>
        <taxon>Neoptera</taxon>
        <taxon>Endopterygota</taxon>
        <taxon>Coleoptera</taxon>
        <taxon>Polyphaga</taxon>
        <taxon>Elateriformia</taxon>
        <taxon>Elateroidea</taxon>
        <taxon>Lampyridae</taxon>
        <taxon>Lampyrinae</taxon>
        <taxon>Photinus</taxon>
    </lineage>
</organism>
<accession>A0A5N4A469</accession>
<comment type="caution">
    <text evidence="2">The sequence shown here is derived from an EMBL/GenBank/DDBJ whole genome shotgun (WGS) entry which is preliminary data.</text>
</comment>
<dbReference type="InterPro" id="IPR018849">
    <property type="entry name" value="Urb2/Npa2_C"/>
</dbReference>
<evidence type="ECO:0000313" key="3">
    <source>
        <dbReference type="Proteomes" id="UP000327044"/>
    </source>
</evidence>
<gene>
    <name evidence="2" type="ORF">PPYR_14062</name>
</gene>
<dbReference type="PANTHER" id="PTHR15682">
    <property type="entry name" value="UNHEALTHY RIBOSOME BIOGENESIS PROTEIN 2 HOMOLOG"/>
    <property type="match status" value="1"/>
</dbReference>
<feature type="domain" description="Nucleolar 27S pre-rRNA processing Urb2/Npa2 C-terminal" evidence="1">
    <location>
        <begin position="1057"/>
        <end position="1242"/>
    </location>
</feature>
<dbReference type="GO" id="GO:0005730">
    <property type="term" value="C:nucleolus"/>
    <property type="evidence" value="ECO:0007669"/>
    <property type="project" value="TreeGrafter"/>
</dbReference>
<dbReference type="AlphaFoldDB" id="A0A5N4A469"/>
<dbReference type="InterPro" id="IPR052609">
    <property type="entry name" value="Ribosome_Biogenesis_Reg"/>
</dbReference>
<proteinExistence type="predicted"/>
<dbReference type="PANTHER" id="PTHR15682:SF2">
    <property type="entry name" value="UNHEALTHY RIBOSOME BIOGENESIS PROTEIN 2 HOMOLOG"/>
    <property type="match status" value="1"/>
</dbReference>
<sequence>MALLQELLTLLNNDVEPLPKRLKIADNAFKSCNLPIQHREAVLLDWLTKLTKTNDSDVWDLLLKWLQSVQVQNLNRSDVNYADLRNLNATLCKRLRYPESKAIATECILEIINNRNFQLYFKHNIEEHCKFIAKILLKIKSPELLHKVLTNEQLFTRNMTYGEDFYKNFVSHVLIPLSLSATDDQQLFAEASKLLENVLFTRNFSAFTTFFASGEGEFPKLLFEHLRSTNNAHLYRLVFHAFCKSYAKPNVIYACFAHLVEEAQNSVEILAVLCAVLGECGAQVNAKVDGARFNESFEKIVKLVIDKVAPSKATYALLREVIALDPVLMQKNLTDILRYILLHSSGGVEDEYATFMLLLFEVFAKLHRVSNLLTAMMEVLQTSVEHNLTIPTVVLSFFSQSVVTLPSWQGLDLFKILLTNLDKAVGNLGEGTNHNYLQFISVFLCEFLSSVRIADHAVPANIVENFEKLMLELKDVLRKFGTTLVGVEHRPSLMRLYLNVCFKWGELYMVLAYYSSDVRLKRQLDSDPSACNVTYLHSYLNTAQWRLISQRIANFGEKPCKKIMNSLCVQKLRAMNLFEAEVSSEATTAVAANLMSSIDEQDLLFDNFVLNNIIVPSSGVEIAELLVKTSAASGDFDQLRTIDANIPLVREILRVCFDKLNGAFAKKTRGACATSRMLGRFDKVTFRASEMACELNRADQTLQVNERKISRYLQMIKSVPIPQLDDRSMQEAVLMFLIGLSLDLRCCALQDGDVTKLLESIVIGILQNSAILNRFFEPNVILAIVNNFEAYSDIFTIIMEGVLKNKSRLELFREIVGQFTRNIDNRRYRDCAVILLNYVDKVKTKVAITEKHLHNEYREEICKCLLPFLLKNSLSAEDTLEAYALTLKFYLNSDSKQVLEELLPLLPKYLDALVQVLNPIRGSILLLTVMIHKKATFESIVDDVALKVWDCCNHLTVNDEDHERFVKVVQVTLQMITHETFAKTSSDLVSRCEKAIDHKETIRDEVKMWNAISACDLNSAQTKIWQNNLESLLCRTILTNTEYSDTIFEDIITLQMSFIKNSHFVLSPSLIEVVLITISKLNASYTNFIKSLNLSISLLETLVKHRKTVISDYLPPYLQRYRTVLTHLCARSNTNLKLDPEAVRTLANCAHRFERLTKALQVFDKSMTRIAPYVIADILNQFEKVTLYPNVKIHLGNSVYQLMPMCDEHGVAFLKRILSAASTEMFKIISDNYNKYYKFTGKV</sequence>
<dbReference type="Pfam" id="PF10441">
    <property type="entry name" value="Urb2"/>
    <property type="match status" value="1"/>
</dbReference>
<dbReference type="OrthoDB" id="160374at2759"/>
<dbReference type="GO" id="GO:0042254">
    <property type="term" value="P:ribosome biogenesis"/>
    <property type="evidence" value="ECO:0007669"/>
    <property type="project" value="TreeGrafter"/>
</dbReference>
<keyword evidence="3" id="KW-1185">Reference proteome</keyword>